<dbReference type="RefSeq" id="WP_190907004.1">
    <property type="nucleotide sequence ID" value="NZ_JACJTQ010000017.1"/>
</dbReference>
<evidence type="ECO:0000313" key="1">
    <source>
        <dbReference type="EMBL" id="MBD2692634.1"/>
    </source>
</evidence>
<evidence type="ECO:0000313" key="2">
    <source>
        <dbReference type="Proteomes" id="UP000660381"/>
    </source>
</evidence>
<comment type="caution">
    <text evidence="1">The sequence shown here is derived from an EMBL/GenBank/DDBJ whole genome shotgun (WGS) entry which is preliminary data.</text>
</comment>
<reference evidence="1 2" key="1">
    <citation type="journal article" date="2020" name="ISME J.">
        <title>Comparative genomics reveals insights into cyanobacterial evolution and habitat adaptation.</title>
        <authorList>
            <person name="Chen M.Y."/>
            <person name="Teng W.K."/>
            <person name="Zhao L."/>
            <person name="Hu C.X."/>
            <person name="Zhou Y.K."/>
            <person name="Han B.P."/>
            <person name="Song L.R."/>
            <person name="Shu W.S."/>
        </authorList>
    </citation>
    <scope>NUCLEOTIDE SEQUENCE [LARGE SCALE GENOMIC DNA]</scope>
    <source>
        <strain evidence="1 2">FACHB-362</strain>
    </source>
</reference>
<proteinExistence type="predicted"/>
<accession>A0ABR8J2P7</accession>
<sequence length="81" mass="8751">MTNEKTPLTTERVTVLITVLTILVQAGLYLSSGGFAAGSKLNQIESELKLIRQEVVSANQIQNYRLDKLEGAKTANSSGNN</sequence>
<evidence type="ECO:0008006" key="3">
    <source>
        <dbReference type="Google" id="ProtNLM"/>
    </source>
</evidence>
<dbReference type="Proteomes" id="UP000660381">
    <property type="component" value="Unassembled WGS sequence"/>
</dbReference>
<protein>
    <recommendedName>
        <fullName evidence="3">TMhelix containing protein</fullName>
    </recommendedName>
</protein>
<gene>
    <name evidence="1" type="ORF">H6G68_12850</name>
</gene>
<name>A0ABR8J2P7_9NOST</name>
<dbReference type="EMBL" id="JACJTQ010000017">
    <property type="protein sequence ID" value="MBD2692634.1"/>
    <property type="molecule type" value="Genomic_DNA"/>
</dbReference>
<organism evidence="1 2">
    <name type="scientific">Anabaena catenula FACHB-362</name>
    <dbReference type="NCBI Taxonomy" id="2692877"/>
    <lineage>
        <taxon>Bacteria</taxon>
        <taxon>Bacillati</taxon>
        <taxon>Cyanobacteriota</taxon>
        <taxon>Cyanophyceae</taxon>
        <taxon>Nostocales</taxon>
        <taxon>Nostocaceae</taxon>
        <taxon>Anabaena</taxon>
    </lineage>
</organism>
<keyword evidence="2" id="KW-1185">Reference proteome</keyword>